<evidence type="ECO:0000313" key="4">
    <source>
        <dbReference type="Proteomes" id="UP001201463"/>
    </source>
</evidence>
<dbReference type="RefSeq" id="WP_233393197.1">
    <property type="nucleotide sequence ID" value="NZ_JAJTWT010000006.1"/>
</dbReference>
<sequence length="212" mass="21988">MQRRSALLLVLAALAAGPAAAAPPAVTLLVELRWVDSQLPASAQAGVRDGAVVVGTAGSVSPRGPGLVTSTAQPAPAPVQRLLVRNGERARLTLTSVEPLQPVDAVVEIDPSAAPASAVRRVYASPRPAQRRDVQSIAVQPSWPGGRAPVRLAFSVEDEAGRFESTLDLPLERWQAVARTGSAGAPSARGTVSSRDAAGQPQRELQIRVGVQ</sequence>
<accession>A0ABS8XIW7</accession>
<feature type="chain" id="PRO_5045994557" evidence="2">
    <location>
        <begin position="22"/>
        <end position="212"/>
    </location>
</feature>
<evidence type="ECO:0000313" key="3">
    <source>
        <dbReference type="EMBL" id="MCE4538756.1"/>
    </source>
</evidence>
<feature type="signal peptide" evidence="2">
    <location>
        <begin position="1"/>
        <end position="21"/>
    </location>
</feature>
<keyword evidence="2" id="KW-0732">Signal</keyword>
<protein>
    <submittedName>
        <fullName evidence="3">Uncharacterized protein</fullName>
    </submittedName>
</protein>
<organism evidence="3 4">
    <name type="scientific">Pelomonas caseinilytica</name>
    <dbReference type="NCBI Taxonomy" id="2906763"/>
    <lineage>
        <taxon>Bacteria</taxon>
        <taxon>Pseudomonadati</taxon>
        <taxon>Pseudomonadota</taxon>
        <taxon>Betaproteobacteria</taxon>
        <taxon>Burkholderiales</taxon>
        <taxon>Sphaerotilaceae</taxon>
        <taxon>Roseateles</taxon>
    </lineage>
</organism>
<evidence type="ECO:0000256" key="2">
    <source>
        <dbReference type="SAM" id="SignalP"/>
    </source>
</evidence>
<name>A0ABS8XIW7_9BURK</name>
<evidence type="ECO:0000256" key="1">
    <source>
        <dbReference type="SAM" id="MobiDB-lite"/>
    </source>
</evidence>
<feature type="region of interest" description="Disordered" evidence="1">
    <location>
        <begin position="180"/>
        <end position="212"/>
    </location>
</feature>
<proteinExistence type="predicted"/>
<gene>
    <name evidence="3" type="ORF">LXT12_16000</name>
</gene>
<keyword evidence="4" id="KW-1185">Reference proteome</keyword>
<reference evidence="3 4" key="1">
    <citation type="submission" date="2021-12" db="EMBL/GenBank/DDBJ databases">
        <title>Genome seq of p7.</title>
        <authorList>
            <person name="Seo T."/>
        </authorList>
    </citation>
    <scope>NUCLEOTIDE SEQUENCE [LARGE SCALE GENOMIC DNA]</scope>
    <source>
        <strain evidence="3 4">P7</strain>
    </source>
</reference>
<dbReference type="Proteomes" id="UP001201463">
    <property type="component" value="Unassembled WGS sequence"/>
</dbReference>
<comment type="caution">
    <text evidence="3">The sequence shown here is derived from an EMBL/GenBank/DDBJ whole genome shotgun (WGS) entry which is preliminary data.</text>
</comment>
<dbReference type="EMBL" id="JAJTWT010000006">
    <property type="protein sequence ID" value="MCE4538756.1"/>
    <property type="molecule type" value="Genomic_DNA"/>
</dbReference>